<keyword evidence="3" id="KW-1185">Reference proteome</keyword>
<dbReference type="EMBL" id="CALTRL010005810">
    <property type="protein sequence ID" value="CAH7686714.1"/>
    <property type="molecule type" value="Genomic_DNA"/>
</dbReference>
<accession>A0AAV0BL75</accession>
<feature type="region of interest" description="Disordered" evidence="1">
    <location>
        <begin position="90"/>
        <end position="111"/>
    </location>
</feature>
<protein>
    <submittedName>
        <fullName evidence="2">Expressed protein</fullName>
    </submittedName>
</protein>
<proteinExistence type="predicted"/>
<dbReference type="AlphaFoldDB" id="A0AAV0BL75"/>
<organism evidence="2 3">
    <name type="scientific">Phakopsora pachyrhizi</name>
    <name type="common">Asian soybean rust disease fungus</name>
    <dbReference type="NCBI Taxonomy" id="170000"/>
    <lineage>
        <taxon>Eukaryota</taxon>
        <taxon>Fungi</taxon>
        <taxon>Dikarya</taxon>
        <taxon>Basidiomycota</taxon>
        <taxon>Pucciniomycotina</taxon>
        <taxon>Pucciniomycetes</taxon>
        <taxon>Pucciniales</taxon>
        <taxon>Phakopsoraceae</taxon>
        <taxon>Phakopsora</taxon>
    </lineage>
</organism>
<dbReference type="Proteomes" id="UP001153365">
    <property type="component" value="Unassembled WGS sequence"/>
</dbReference>
<sequence>MRTLPSSLLIVLGFGTFLFSLNYHLVSISIQALQLSSFTSQQPATSFHFQYSISHTISNPFCARVTITSKLESSIFPLLKFTQYLSMSTKPQPMHTHSICSKTSQTNIKPN</sequence>
<gene>
    <name evidence="2" type="ORF">PPACK8108_LOCUS21409</name>
</gene>
<evidence type="ECO:0000313" key="3">
    <source>
        <dbReference type="Proteomes" id="UP001153365"/>
    </source>
</evidence>
<evidence type="ECO:0000256" key="1">
    <source>
        <dbReference type="SAM" id="MobiDB-lite"/>
    </source>
</evidence>
<reference evidence="2" key="1">
    <citation type="submission" date="2022-06" db="EMBL/GenBank/DDBJ databases">
        <authorList>
            <consortium name="SYNGENTA / RWTH Aachen University"/>
        </authorList>
    </citation>
    <scope>NUCLEOTIDE SEQUENCE</scope>
</reference>
<evidence type="ECO:0000313" key="2">
    <source>
        <dbReference type="EMBL" id="CAH7686714.1"/>
    </source>
</evidence>
<feature type="compositionally biased region" description="Polar residues" evidence="1">
    <location>
        <begin position="98"/>
        <end position="111"/>
    </location>
</feature>
<name>A0AAV0BL75_PHAPC</name>
<comment type="caution">
    <text evidence="2">The sequence shown here is derived from an EMBL/GenBank/DDBJ whole genome shotgun (WGS) entry which is preliminary data.</text>
</comment>